<evidence type="ECO:0000256" key="2">
    <source>
        <dbReference type="ARBA" id="ARBA00023125"/>
    </source>
</evidence>
<evidence type="ECO:0000256" key="4">
    <source>
        <dbReference type="ARBA" id="ARBA00023163"/>
    </source>
</evidence>
<dbReference type="InterPro" id="IPR009061">
    <property type="entry name" value="DNA-bd_dom_put_sf"/>
</dbReference>
<dbReference type="SUPFAM" id="SSF46955">
    <property type="entry name" value="Putative DNA-binding domain"/>
    <property type="match status" value="1"/>
</dbReference>
<dbReference type="Pfam" id="PF13411">
    <property type="entry name" value="MerR_1"/>
    <property type="match status" value="1"/>
</dbReference>
<name>A0A1X6WYP9_9MICO</name>
<dbReference type="Proteomes" id="UP000196581">
    <property type="component" value="Unassembled WGS sequence"/>
</dbReference>
<dbReference type="CDD" id="cd01106">
    <property type="entry name" value="HTH_TipAL-Mta"/>
    <property type="match status" value="1"/>
</dbReference>
<reference evidence="7" key="1">
    <citation type="submission" date="2017-02" db="EMBL/GenBank/DDBJ databases">
        <authorList>
            <person name="Dridi B."/>
        </authorList>
    </citation>
    <scope>NUCLEOTIDE SEQUENCE [LARGE SCALE GENOMIC DNA]</scope>
    <source>
        <strain evidence="7">B Co 03.10</strain>
    </source>
</reference>
<proteinExistence type="predicted"/>
<dbReference type="Gene3D" id="1.10.1660.10">
    <property type="match status" value="1"/>
</dbReference>
<dbReference type="InterPro" id="IPR012925">
    <property type="entry name" value="TipAS_dom"/>
</dbReference>
<sequence length="273" mass="30937">MSVVENGDMDVDDDGLTVGRTAESVGISVRTLHHWDAIGLVTPAERTWSDYRVYSASDIARIQQVLMYRELGLSLSEVRTLLDDPDADVVEQLDVQRALLSERIDRLRHMVAAVDQMKEAHMSENRLTAQQQADILGDDWDPAWEDEARQNWGETPEWEQSETIKNRMTADDWKRVKEENDTFEADLASAMAAGVAPGSEEANALAERHRASIGQWFDISHRKQVCIARMYVQDPRFQEHYDKRAAGLAAWLTAIVDENARARGIDPDTATWE</sequence>
<evidence type="ECO:0000313" key="6">
    <source>
        <dbReference type="EMBL" id="SLM91023.1"/>
    </source>
</evidence>
<evidence type="ECO:0000313" key="7">
    <source>
        <dbReference type="Proteomes" id="UP000196581"/>
    </source>
</evidence>
<evidence type="ECO:0000256" key="1">
    <source>
        <dbReference type="ARBA" id="ARBA00023015"/>
    </source>
</evidence>
<dbReference type="InterPro" id="IPR047057">
    <property type="entry name" value="MerR_fam"/>
</dbReference>
<dbReference type="SMART" id="SM00422">
    <property type="entry name" value="HTH_MERR"/>
    <property type="match status" value="1"/>
</dbReference>
<accession>A0A1X6WYP9</accession>
<dbReference type="Gene3D" id="1.10.490.50">
    <property type="entry name" value="Antibiotic binding domain of TipA-like multidrug resistance regulators"/>
    <property type="match status" value="1"/>
</dbReference>
<dbReference type="Pfam" id="PF07739">
    <property type="entry name" value="TipAS"/>
    <property type="match status" value="1"/>
</dbReference>
<keyword evidence="1" id="KW-0805">Transcription regulation</keyword>
<evidence type="ECO:0000259" key="5">
    <source>
        <dbReference type="PROSITE" id="PS50937"/>
    </source>
</evidence>
<keyword evidence="4" id="KW-0804">Transcription</keyword>
<dbReference type="InterPro" id="IPR000551">
    <property type="entry name" value="MerR-type_HTH_dom"/>
</dbReference>
<gene>
    <name evidence="6" type="ORF">FM105_02355</name>
</gene>
<feature type="domain" description="HTH merR-type" evidence="5">
    <location>
        <begin position="15"/>
        <end position="84"/>
    </location>
</feature>
<organism evidence="6 7">
    <name type="scientific">Brevibacterium yomogidense</name>
    <dbReference type="NCBI Taxonomy" id="946573"/>
    <lineage>
        <taxon>Bacteria</taxon>
        <taxon>Bacillati</taxon>
        <taxon>Actinomycetota</taxon>
        <taxon>Actinomycetes</taxon>
        <taxon>Micrococcales</taxon>
        <taxon>Brevibacteriaceae</taxon>
        <taxon>Brevibacterium</taxon>
    </lineage>
</organism>
<evidence type="ECO:0000256" key="3">
    <source>
        <dbReference type="ARBA" id="ARBA00023159"/>
    </source>
</evidence>
<dbReference type="PROSITE" id="PS50937">
    <property type="entry name" value="HTH_MERR_2"/>
    <property type="match status" value="1"/>
</dbReference>
<dbReference type="PRINTS" id="PR00040">
    <property type="entry name" value="HTHMERR"/>
</dbReference>
<keyword evidence="7" id="KW-1185">Reference proteome</keyword>
<dbReference type="InterPro" id="IPR036244">
    <property type="entry name" value="TipA-like_antibiotic-bd"/>
</dbReference>
<dbReference type="GO" id="GO:0003677">
    <property type="term" value="F:DNA binding"/>
    <property type="evidence" value="ECO:0007669"/>
    <property type="project" value="UniProtKB-KW"/>
</dbReference>
<dbReference type="PANTHER" id="PTHR30204">
    <property type="entry name" value="REDOX-CYCLING DRUG-SENSING TRANSCRIPTIONAL ACTIVATOR SOXR"/>
    <property type="match status" value="1"/>
</dbReference>
<keyword evidence="3" id="KW-0010">Activator</keyword>
<dbReference type="EMBL" id="FWFF01000001">
    <property type="protein sequence ID" value="SLM91023.1"/>
    <property type="molecule type" value="Genomic_DNA"/>
</dbReference>
<keyword evidence="2" id="KW-0238">DNA-binding</keyword>
<dbReference type="GO" id="GO:0003700">
    <property type="term" value="F:DNA-binding transcription factor activity"/>
    <property type="evidence" value="ECO:0007669"/>
    <property type="project" value="InterPro"/>
</dbReference>
<dbReference type="SUPFAM" id="SSF89082">
    <property type="entry name" value="Antibiotic binding domain of TipA-like multidrug resistance regulators"/>
    <property type="match status" value="1"/>
</dbReference>
<dbReference type="PANTHER" id="PTHR30204:SF90">
    <property type="entry name" value="HTH-TYPE TRANSCRIPTIONAL ACTIVATOR MTA"/>
    <property type="match status" value="1"/>
</dbReference>
<dbReference type="AlphaFoldDB" id="A0A1X6WYP9"/>
<protein>
    <submittedName>
        <fullName evidence="6">Transcriptional regulator, MerR family</fullName>
    </submittedName>
</protein>